<organism evidence="1 2">
    <name type="scientific">Russula earlei</name>
    <dbReference type="NCBI Taxonomy" id="71964"/>
    <lineage>
        <taxon>Eukaryota</taxon>
        <taxon>Fungi</taxon>
        <taxon>Dikarya</taxon>
        <taxon>Basidiomycota</taxon>
        <taxon>Agaricomycotina</taxon>
        <taxon>Agaricomycetes</taxon>
        <taxon>Russulales</taxon>
        <taxon>Russulaceae</taxon>
        <taxon>Russula</taxon>
    </lineage>
</organism>
<proteinExistence type="predicted"/>
<protein>
    <submittedName>
        <fullName evidence="1">Uncharacterized protein</fullName>
    </submittedName>
</protein>
<dbReference type="EMBL" id="JAGFNK010000306">
    <property type="protein sequence ID" value="KAI9453353.1"/>
    <property type="molecule type" value="Genomic_DNA"/>
</dbReference>
<keyword evidence="2" id="KW-1185">Reference proteome</keyword>
<comment type="caution">
    <text evidence="1">The sequence shown here is derived from an EMBL/GenBank/DDBJ whole genome shotgun (WGS) entry which is preliminary data.</text>
</comment>
<evidence type="ECO:0000313" key="2">
    <source>
        <dbReference type="Proteomes" id="UP001207468"/>
    </source>
</evidence>
<sequence>MLALFLDPHGTDGSQNGSKRPYGRIRVPPSFLLEQEVLHEDVGDPIDPQFHAPSMPSTVAIPRSPRPTSGTDPISSIPPGTPTALPLESESDGNEELKCRRTIAERMAKLGGIKFGAPPPVNRVQPSAGAPARPTEDLAAEKSAIGSQQPAEAEQDDQARRQRIAAKLAGMGGMRLGMLPIQPGVLSPHLPPIPARREEESTPRSPPRAIAPPHASLHRIIPSPTKSMSTRVAQMMACKLRLRRVNDCG</sequence>
<name>A0ACC0TYE1_9AGAM</name>
<gene>
    <name evidence="1" type="ORF">F5148DRAFT_1233400</name>
</gene>
<evidence type="ECO:0000313" key="1">
    <source>
        <dbReference type="EMBL" id="KAI9453353.1"/>
    </source>
</evidence>
<dbReference type="Proteomes" id="UP001207468">
    <property type="component" value="Unassembled WGS sequence"/>
</dbReference>
<reference evidence="1" key="1">
    <citation type="submission" date="2021-03" db="EMBL/GenBank/DDBJ databases">
        <title>Evolutionary priming and transition to the ectomycorrhizal habit in an iconic lineage of mushroom-forming fungi: is preadaptation a requirement?</title>
        <authorList>
            <consortium name="DOE Joint Genome Institute"/>
            <person name="Looney B.P."/>
            <person name="Miyauchi S."/>
            <person name="Morin E."/>
            <person name="Drula E."/>
            <person name="Courty P.E."/>
            <person name="Chicoki N."/>
            <person name="Fauchery L."/>
            <person name="Kohler A."/>
            <person name="Kuo A."/>
            <person name="LaButti K."/>
            <person name="Pangilinan J."/>
            <person name="Lipzen A."/>
            <person name="Riley R."/>
            <person name="Andreopoulos W."/>
            <person name="He G."/>
            <person name="Johnson J."/>
            <person name="Barry K.W."/>
            <person name="Grigoriev I.V."/>
            <person name="Nagy L."/>
            <person name="Hibbett D."/>
            <person name="Henrissat B."/>
            <person name="Matheny P.B."/>
            <person name="Labbe J."/>
            <person name="Martin A.F."/>
        </authorList>
    </citation>
    <scope>NUCLEOTIDE SEQUENCE</scope>
    <source>
        <strain evidence="1">BPL698</strain>
    </source>
</reference>
<accession>A0ACC0TYE1</accession>